<dbReference type="InterPro" id="IPR051211">
    <property type="entry name" value="PG_lysyltransferase"/>
</dbReference>
<feature type="domain" description="Phosphatidylglycerol lysyltransferase C-terminal" evidence="16">
    <location>
        <begin position="588"/>
        <end position="880"/>
    </location>
</feature>
<evidence type="ECO:0000259" key="16">
    <source>
        <dbReference type="Pfam" id="PF09924"/>
    </source>
</evidence>
<dbReference type="Pfam" id="PF03706">
    <property type="entry name" value="LPG_synthase_TM"/>
    <property type="match status" value="1"/>
</dbReference>
<feature type="transmembrane region" description="Helical" evidence="15">
    <location>
        <begin position="254"/>
        <end position="275"/>
    </location>
</feature>
<dbReference type="InterPro" id="IPR022791">
    <property type="entry name" value="L-PG_synthase/AglD"/>
</dbReference>
<evidence type="ECO:0000256" key="10">
    <source>
        <dbReference type="ARBA" id="ARBA00023136"/>
    </source>
</evidence>
<feature type="region of interest" description="Disordered" evidence="14">
    <location>
        <begin position="1"/>
        <end position="48"/>
    </location>
</feature>
<keyword evidence="9" id="KW-0443">Lipid metabolism</keyword>
<keyword evidence="10 15" id="KW-0472">Membrane</keyword>
<dbReference type="GO" id="GO:0050071">
    <property type="term" value="F:phosphatidylglycerol lysyltransferase activity"/>
    <property type="evidence" value="ECO:0007669"/>
    <property type="project" value="UniProtKB-EC"/>
</dbReference>
<feature type="transmembrane region" description="Helical" evidence="15">
    <location>
        <begin position="377"/>
        <end position="399"/>
    </location>
</feature>
<keyword evidence="5" id="KW-1003">Cell membrane</keyword>
<reference evidence="17 18" key="1">
    <citation type="submission" date="2017-08" db="EMBL/GenBank/DDBJ databases">
        <title>Infants hospitalized years apart are colonized by the same room-sourced microbial strains.</title>
        <authorList>
            <person name="Brooks B."/>
            <person name="Olm M.R."/>
            <person name="Firek B.A."/>
            <person name="Baker R."/>
            <person name="Thomas B.C."/>
            <person name="Morowitz M.J."/>
            <person name="Banfield J.F."/>
        </authorList>
    </citation>
    <scope>NUCLEOTIDE SEQUENCE [LARGE SCALE GENOMIC DNA]</scope>
    <source>
        <strain evidence="17">S2_005_002_R2_34</strain>
    </source>
</reference>
<keyword evidence="11" id="KW-0046">Antibiotic resistance</keyword>
<dbReference type="GO" id="GO:0005886">
    <property type="term" value="C:plasma membrane"/>
    <property type="evidence" value="ECO:0007669"/>
    <property type="project" value="UniProtKB-SubCell"/>
</dbReference>
<proteinExistence type="inferred from homology"/>
<dbReference type="PANTHER" id="PTHR34697:SF2">
    <property type="entry name" value="PHOSPHATIDYLGLYCEROL LYSYLTRANSFERASE"/>
    <property type="match status" value="1"/>
</dbReference>
<name>A0A2W5N8C3_RHOSU</name>
<feature type="transmembrane region" description="Helical" evidence="15">
    <location>
        <begin position="281"/>
        <end position="299"/>
    </location>
</feature>
<evidence type="ECO:0000256" key="13">
    <source>
        <dbReference type="ARBA" id="ARBA00047540"/>
    </source>
</evidence>
<feature type="transmembrane region" description="Helical" evidence="15">
    <location>
        <begin position="335"/>
        <end position="356"/>
    </location>
</feature>
<dbReference type="Proteomes" id="UP000249185">
    <property type="component" value="Unassembled WGS sequence"/>
</dbReference>
<sequence>MTQQAAPRPDGNGAKTRAERRRAEGRGGDSRGKAAPPAAPDEGSEDEGRASPLAYLRKHAAVLVTLALFAAGLYALHRLLAPLDFRDVLQSIHATPTHIYLTAIAATAVGYAALVGYDWTAARYIGKELPLPSVALGGFLGYAFGNTIGLSALSGGAVRYRIYTSLGLDGYDVAAISGYVAVAYGLGATLIGLGALALHPTAIAGISALPPGTVQLLSVAGFVAMAGTIAVTTLRRGCLRLGRFEIRAPEFRDVVWQILFCSVDIAAASFALYVLLPAADIGFVTFVAVYAVATMIGVASHVPGGVGVFESVIIAALGSSVPVADAVTGLLLFRIIYYILPFMLALVLLSLSEIWTATGKSPTLARLRPVLRAGQSIIPLAMGMVVLAAGLFMMFSGLLRGPMLRNDAVEDAVQHVMPILLMEGGALLTSVLGSALIVLALGMFRRSRAAFWLALCAMGLGIIASLLHGGDYDRALILALLALLILPCRREFYRDARLTQGVLSAQWVVFTLAILVSIAVTYYAVHRSASYAGAMWWQFSLEESGPRALRAAVTGSVVLMLALLFAAMQTRARKSQPPNPDTLERARAIIEAHGRASDLLAVTGDKRLMFSDEGDAVISYGVRGGSWIALGAPVGPVNARGSLAWAFHDAARAAGRQPIFLGAPERFIEQSVELGLALHRMGDEAVVPLTGFSLAGPARREARRIVRRGREEGLTVEILRPPHAPGLFAALRPISDAWLAARGGRERRFALGFFDPAYLQGFPIAVARQRGEIVAFASLFATRSRDGVAVDLTRYHPGRAPRDAMAFLLAEAMTLCAAEGYREFSLGPVPYEGEGRRGGDIWARFAALIHRRGDPEYDVAGARRFKTKFGPEWRPLYLCCRSVLAPTAPLADAAALIAGSPPAERRR</sequence>
<feature type="transmembrane region" description="Helical" evidence="15">
    <location>
        <begin position="306"/>
        <end position="323"/>
    </location>
</feature>
<dbReference type="Pfam" id="PF09924">
    <property type="entry name" value="LPG_synthase_C"/>
    <property type="match status" value="1"/>
</dbReference>
<feature type="transmembrane region" description="Helical" evidence="15">
    <location>
        <begin position="548"/>
        <end position="567"/>
    </location>
</feature>
<dbReference type="GO" id="GO:0055091">
    <property type="term" value="P:phospholipid homeostasis"/>
    <property type="evidence" value="ECO:0007669"/>
    <property type="project" value="TreeGrafter"/>
</dbReference>
<feature type="transmembrane region" description="Helical" evidence="15">
    <location>
        <begin position="170"/>
        <end position="196"/>
    </location>
</feature>
<feature type="transmembrane region" description="Helical" evidence="15">
    <location>
        <begin position="419"/>
        <end position="442"/>
    </location>
</feature>
<feature type="transmembrane region" description="Helical" evidence="15">
    <location>
        <begin position="505"/>
        <end position="525"/>
    </location>
</feature>
<feature type="compositionally biased region" description="Basic and acidic residues" evidence="14">
    <location>
        <begin position="21"/>
        <end position="32"/>
    </location>
</feature>
<keyword evidence="6" id="KW-0808">Transferase</keyword>
<comment type="caution">
    <text evidence="17">The sequence shown here is derived from an EMBL/GenBank/DDBJ whole genome shotgun (WGS) entry which is preliminary data.</text>
</comment>
<gene>
    <name evidence="17" type="primary">mprF</name>
    <name evidence="17" type="ORF">DI556_09525</name>
</gene>
<feature type="transmembrane region" description="Helical" evidence="15">
    <location>
        <begin position="139"/>
        <end position="158"/>
    </location>
</feature>
<organism evidence="17 18">
    <name type="scientific">Rhodovulum sulfidophilum</name>
    <name type="common">Rhodobacter sulfidophilus</name>
    <dbReference type="NCBI Taxonomy" id="35806"/>
    <lineage>
        <taxon>Bacteria</taxon>
        <taxon>Pseudomonadati</taxon>
        <taxon>Pseudomonadota</taxon>
        <taxon>Alphaproteobacteria</taxon>
        <taxon>Rhodobacterales</taxon>
        <taxon>Paracoccaceae</taxon>
        <taxon>Rhodovulum</taxon>
    </lineage>
</organism>
<evidence type="ECO:0000256" key="15">
    <source>
        <dbReference type="SAM" id="Phobius"/>
    </source>
</evidence>
<dbReference type="AlphaFoldDB" id="A0A2W5N8C3"/>
<dbReference type="InterPro" id="IPR024320">
    <property type="entry name" value="LPG_synthase_C"/>
</dbReference>
<feature type="transmembrane region" description="Helical" evidence="15">
    <location>
        <begin position="98"/>
        <end position="119"/>
    </location>
</feature>
<dbReference type="PANTHER" id="PTHR34697">
    <property type="entry name" value="PHOSPHATIDYLGLYCEROL LYSYLTRANSFERASE"/>
    <property type="match status" value="1"/>
</dbReference>
<feature type="transmembrane region" description="Helical" evidence="15">
    <location>
        <begin position="216"/>
        <end position="234"/>
    </location>
</feature>
<dbReference type="SUPFAM" id="SSF55729">
    <property type="entry name" value="Acyl-CoA N-acyltransferases (Nat)"/>
    <property type="match status" value="1"/>
</dbReference>
<dbReference type="EC" id="2.3.2.3" evidence="3"/>
<evidence type="ECO:0000256" key="11">
    <source>
        <dbReference type="ARBA" id="ARBA00023251"/>
    </source>
</evidence>
<comment type="catalytic activity">
    <reaction evidence="13">
        <text>L-lysyl-tRNA(Lys) + a 1,2-diacyl-sn-glycero-3-phospho-(1'-sn-glycerol) = a 1,2-diacyl-sn-glycero-3-phospho-1'-(3'-O-L-lysyl)-sn-glycerol + tRNA(Lys)</text>
        <dbReference type="Rhea" id="RHEA:10668"/>
        <dbReference type="Rhea" id="RHEA-COMP:9696"/>
        <dbReference type="Rhea" id="RHEA-COMP:9697"/>
        <dbReference type="ChEBI" id="CHEBI:64716"/>
        <dbReference type="ChEBI" id="CHEBI:75792"/>
        <dbReference type="ChEBI" id="CHEBI:78442"/>
        <dbReference type="ChEBI" id="CHEBI:78529"/>
        <dbReference type="EC" id="2.3.2.3"/>
    </reaction>
</comment>
<evidence type="ECO:0000256" key="12">
    <source>
        <dbReference type="ARBA" id="ARBA00031899"/>
    </source>
</evidence>
<comment type="similarity">
    <text evidence="2">Belongs to the LPG synthase family.</text>
</comment>
<evidence type="ECO:0000256" key="14">
    <source>
        <dbReference type="SAM" id="MobiDB-lite"/>
    </source>
</evidence>
<evidence type="ECO:0000256" key="5">
    <source>
        <dbReference type="ARBA" id="ARBA00022475"/>
    </source>
</evidence>
<dbReference type="NCBIfam" id="NF033480">
    <property type="entry name" value="bifunc_MprF"/>
    <property type="match status" value="1"/>
</dbReference>
<feature type="transmembrane region" description="Helical" evidence="15">
    <location>
        <begin position="449"/>
        <end position="469"/>
    </location>
</feature>
<protein>
    <recommendedName>
        <fullName evidence="4">Phosphatidylglycerol lysyltransferase</fullName>
        <ecNumber evidence="3">2.3.2.3</ecNumber>
    </recommendedName>
    <alternativeName>
        <fullName evidence="12">Lysylphosphatidylglycerol synthase</fullName>
    </alternativeName>
</protein>
<dbReference type="InterPro" id="IPR016181">
    <property type="entry name" value="Acyl_CoA_acyltransferase"/>
</dbReference>
<keyword evidence="7 15" id="KW-0812">Transmembrane</keyword>
<evidence type="ECO:0000256" key="7">
    <source>
        <dbReference type="ARBA" id="ARBA00022692"/>
    </source>
</evidence>
<feature type="transmembrane region" description="Helical" evidence="15">
    <location>
        <begin position="59"/>
        <end position="77"/>
    </location>
</feature>
<comment type="subcellular location">
    <subcellularLocation>
        <location evidence="1">Cell membrane</location>
        <topology evidence="1">Multi-pass membrane protein</topology>
    </subcellularLocation>
</comment>
<evidence type="ECO:0000256" key="3">
    <source>
        <dbReference type="ARBA" id="ARBA00012014"/>
    </source>
</evidence>
<dbReference type="GO" id="GO:0006629">
    <property type="term" value="P:lipid metabolic process"/>
    <property type="evidence" value="ECO:0007669"/>
    <property type="project" value="UniProtKB-KW"/>
</dbReference>
<evidence type="ECO:0000256" key="1">
    <source>
        <dbReference type="ARBA" id="ARBA00004651"/>
    </source>
</evidence>
<accession>A0A2W5N8C3</accession>
<evidence type="ECO:0000313" key="18">
    <source>
        <dbReference type="Proteomes" id="UP000249185"/>
    </source>
</evidence>
<dbReference type="GO" id="GO:0046677">
    <property type="term" value="P:response to antibiotic"/>
    <property type="evidence" value="ECO:0007669"/>
    <property type="project" value="UniProtKB-KW"/>
</dbReference>
<evidence type="ECO:0000256" key="6">
    <source>
        <dbReference type="ARBA" id="ARBA00022679"/>
    </source>
</evidence>
<evidence type="ECO:0000313" key="17">
    <source>
        <dbReference type="EMBL" id="PZQ49701.1"/>
    </source>
</evidence>
<dbReference type="EMBL" id="QFPW01000006">
    <property type="protein sequence ID" value="PZQ49701.1"/>
    <property type="molecule type" value="Genomic_DNA"/>
</dbReference>
<evidence type="ECO:0000256" key="8">
    <source>
        <dbReference type="ARBA" id="ARBA00022989"/>
    </source>
</evidence>
<evidence type="ECO:0000256" key="4">
    <source>
        <dbReference type="ARBA" id="ARBA00021546"/>
    </source>
</evidence>
<evidence type="ECO:0000256" key="2">
    <source>
        <dbReference type="ARBA" id="ARBA00008627"/>
    </source>
</evidence>
<evidence type="ECO:0000256" key="9">
    <source>
        <dbReference type="ARBA" id="ARBA00023098"/>
    </source>
</evidence>
<keyword evidence="8 15" id="KW-1133">Transmembrane helix</keyword>